<comment type="caution">
    <text evidence="1">The sequence shown here is derived from an EMBL/GenBank/DDBJ whole genome shotgun (WGS) entry which is preliminary data.</text>
</comment>
<name>A0A1R3JK07_9ROSI</name>
<evidence type="ECO:0000313" key="1">
    <source>
        <dbReference type="EMBL" id="OMO95107.1"/>
    </source>
</evidence>
<keyword evidence="2" id="KW-1185">Reference proteome</keyword>
<dbReference type="AlphaFoldDB" id="A0A1R3JK07"/>
<accession>A0A1R3JK07</accession>
<protein>
    <submittedName>
        <fullName evidence="1">Uncharacterized protein</fullName>
    </submittedName>
</protein>
<gene>
    <name evidence="1" type="ORF">COLO4_16071</name>
</gene>
<organism evidence="1 2">
    <name type="scientific">Corchorus olitorius</name>
    <dbReference type="NCBI Taxonomy" id="93759"/>
    <lineage>
        <taxon>Eukaryota</taxon>
        <taxon>Viridiplantae</taxon>
        <taxon>Streptophyta</taxon>
        <taxon>Embryophyta</taxon>
        <taxon>Tracheophyta</taxon>
        <taxon>Spermatophyta</taxon>
        <taxon>Magnoliopsida</taxon>
        <taxon>eudicotyledons</taxon>
        <taxon>Gunneridae</taxon>
        <taxon>Pentapetalae</taxon>
        <taxon>rosids</taxon>
        <taxon>malvids</taxon>
        <taxon>Malvales</taxon>
        <taxon>Malvaceae</taxon>
        <taxon>Grewioideae</taxon>
        <taxon>Apeibeae</taxon>
        <taxon>Corchorus</taxon>
    </lineage>
</organism>
<dbReference type="EMBL" id="AWUE01015895">
    <property type="protein sequence ID" value="OMO95107.1"/>
    <property type="molecule type" value="Genomic_DNA"/>
</dbReference>
<reference evidence="2" key="1">
    <citation type="submission" date="2013-09" db="EMBL/GenBank/DDBJ databases">
        <title>Corchorus olitorius genome sequencing.</title>
        <authorList>
            <person name="Alam M."/>
            <person name="Haque M.S."/>
            <person name="Islam M.S."/>
            <person name="Emdad E.M."/>
            <person name="Islam M.M."/>
            <person name="Ahmed B."/>
            <person name="Halim A."/>
            <person name="Hossen Q.M.M."/>
            <person name="Hossain M.Z."/>
            <person name="Ahmed R."/>
            <person name="Khan M.M."/>
            <person name="Islam R."/>
            <person name="Rashid M.M."/>
            <person name="Khan S.A."/>
            <person name="Rahman M.S."/>
            <person name="Alam M."/>
            <person name="Yahiya A.S."/>
            <person name="Khan M.S."/>
            <person name="Azam M.S."/>
            <person name="Haque T."/>
            <person name="Lashkar M.Z.H."/>
            <person name="Akhand A.I."/>
            <person name="Morshed G."/>
            <person name="Roy S."/>
            <person name="Uddin K.S."/>
            <person name="Rabeya T."/>
            <person name="Hossain A.S."/>
            <person name="Chowdhury A."/>
            <person name="Snigdha A.R."/>
            <person name="Mortoza M.S."/>
            <person name="Matin S.A."/>
            <person name="Hoque S.M.E."/>
            <person name="Islam M.K."/>
            <person name="Roy D.K."/>
            <person name="Haider R."/>
            <person name="Moosa M.M."/>
            <person name="Elias S.M."/>
            <person name="Hasan A.M."/>
            <person name="Jahan S."/>
            <person name="Shafiuddin M."/>
            <person name="Mahmood N."/>
            <person name="Shommy N.S."/>
        </authorList>
    </citation>
    <scope>NUCLEOTIDE SEQUENCE [LARGE SCALE GENOMIC DNA]</scope>
    <source>
        <strain evidence="2">cv. O-4</strain>
    </source>
</reference>
<evidence type="ECO:0000313" key="2">
    <source>
        <dbReference type="Proteomes" id="UP000187203"/>
    </source>
</evidence>
<proteinExistence type="predicted"/>
<dbReference type="Proteomes" id="UP000187203">
    <property type="component" value="Unassembled WGS sequence"/>
</dbReference>
<sequence length="29" mass="3707">MSRTGEWKLKVVFERREWKLSKIERRDKD</sequence>